<gene>
    <name evidence="2" type="ORF">RMCC_0567</name>
</gene>
<evidence type="ECO:0000256" key="1">
    <source>
        <dbReference type="SAM" id="MobiDB-lite"/>
    </source>
</evidence>
<accession>A0A100W8Z0</accession>
<sequence length="93" mass="10477">MPAQRLHCWQCGTTFYGRADAQYCGSACRQRAYRRRSQGDPGDGKVLARRTVARARKARKQATETRLHALAARQRAADARLRRGKTSGEVPFD</sequence>
<evidence type="ECO:0000313" key="2">
    <source>
        <dbReference type="EMBL" id="GAS93601.1"/>
    </source>
</evidence>
<reference evidence="3" key="1">
    <citation type="journal article" date="2016" name="Genome Announc.">
        <title>Draft Genome Sequences of Five Rapidly Growing Mycobacterium Species, M. thermoresistibile, M. fortuitum subsp. acetamidolyticum, M. canariasense, M. brisbanense, and M. novocastrense.</title>
        <authorList>
            <person name="Katahira K."/>
            <person name="Ogura Y."/>
            <person name="Gotoh Y."/>
            <person name="Hayashi T."/>
        </authorList>
    </citation>
    <scope>NUCLEOTIDE SEQUENCE [LARGE SCALE GENOMIC DNA]</scope>
    <source>
        <strain evidence="3">JCM15298</strain>
    </source>
</reference>
<comment type="caution">
    <text evidence="2">The sequence shown here is derived from an EMBL/GenBank/DDBJ whole genome shotgun (WGS) entry which is preliminary data.</text>
</comment>
<dbReference type="EMBL" id="BCSY01000020">
    <property type="protein sequence ID" value="GAS93601.1"/>
    <property type="molecule type" value="Genomic_DNA"/>
</dbReference>
<evidence type="ECO:0000313" key="3">
    <source>
        <dbReference type="Proteomes" id="UP000069443"/>
    </source>
</evidence>
<reference evidence="3" key="2">
    <citation type="submission" date="2016-02" db="EMBL/GenBank/DDBJ databases">
        <title>Draft genome sequence of five rapidly growing Mycobacterium species.</title>
        <authorList>
            <person name="Katahira K."/>
            <person name="Gotou Y."/>
            <person name="Iida K."/>
            <person name="Ogura Y."/>
            <person name="Hayashi T."/>
        </authorList>
    </citation>
    <scope>NUCLEOTIDE SEQUENCE [LARGE SCALE GENOMIC DNA]</scope>
    <source>
        <strain evidence="3">JCM15298</strain>
    </source>
</reference>
<name>A0A100W8Z0_MYCCR</name>
<keyword evidence="3" id="KW-1185">Reference proteome</keyword>
<dbReference type="AlphaFoldDB" id="A0A100W8Z0"/>
<feature type="region of interest" description="Disordered" evidence="1">
    <location>
        <begin position="74"/>
        <end position="93"/>
    </location>
</feature>
<dbReference type="Proteomes" id="UP000069443">
    <property type="component" value="Unassembled WGS sequence"/>
</dbReference>
<proteinExistence type="predicted"/>
<organism evidence="2 3">
    <name type="scientific">Mycolicibacterium canariasense</name>
    <name type="common">Mycobacterium canariasense</name>
    <dbReference type="NCBI Taxonomy" id="228230"/>
    <lineage>
        <taxon>Bacteria</taxon>
        <taxon>Bacillati</taxon>
        <taxon>Actinomycetota</taxon>
        <taxon>Actinomycetes</taxon>
        <taxon>Mycobacteriales</taxon>
        <taxon>Mycobacteriaceae</taxon>
        <taxon>Mycolicibacterium</taxon>
    </lineage>
</organism>
<protein>
    <submittedName>
        <fullName evidence="2">Uncharacterized protein</fullName>
    </submittedName>
</protein>